<protein>
    <recommendedName>
        <fullName evidence="3">DUF2752 domain-containing protein</fullName>
    </recommendedName>
</protein>
<evidence type="ECO:0000313" key="2">
    <source>
        <dbReference type="Proteomes" id="UP001304461"/>
    </source>
</evidence>
<name>A0ABU5RW62_9CYAN</name>
<organism evidence="1 2">
    <name type="scientific">Cyanobium gracile UHCC 0139</name>
    <dbReference type="NCBI Taxonomy" id="3110308"/>
    <lineage>
        <taxon>Bacteria</taxon>
        <taxon>Bacillati</taxon>
        <taxon>Cyanobacteriota</taxon>
        <taxon>Cyanophyceae</taxon>
        <taxon>Synechococcales</taxon>
        <taxon>Prochlorococcaceae</taxon>
        <taxon>Cyanobium</taxon>
    </lineage>
</organism>
<evidence type="ECO:0000313" key="1">
    <source>
        <dbReference type="EMBL" id="MEA5392021.1"/>
    </source>
</evidence>
<dbReference type="RefSeq" id="WP_323305987.1">
    <property type="nucleotide sequence ID" value="NZ_JAYGHX010000007.1"/>
</dbReference>
<reference evidence="1 2" key="1">
    <citation type="submission" date="2023-12" db="EMBL/GenBank/DDBJ databases">
        <title>Baltic Sea Cyanobacteria.</title>
        <authorList>
            <person name="Delbaje E."/>
            <person name="Fewer D.P."/>
            <person name="Shishido T.K."/>
        </authorList>
    </citation>
    <scope>NUCLEOTIDE SEQUENCE [LARGE SCALE GENOMIC DNA]</scope>
    <source>
        <strain evidence="1 2">UHCC 0139</strain>
    </source>
</reference>
<accession>A0ABU5RW62</accession>
<proteinExistence type="predicted"/>
<comment type="caution">
    <text evidence="1">The sequence shown here is derived from an EMBL/GenBank/DDBJ whole genome shotgun (WGS) entry which is preliminary data.</text>
</comment>
<dbReference type="EMBL" id="JAYGHX010000007">
    <property type="protein sequence ID" value="MEA5392021.1"/>
    <property type="molecule type" value="Genomic_DNA"/>
</dbReference>
<evidence type="ECO:0008006" key="3">
    <source>
        <dbReference type="Google" id="ProtNLM"/>
    </source>
</evidence>
<sequence length="51" mass="5214">MGLAHCPLCMGLAALCVVRCGAHGLLLWRLLFHPSGPAAASAPGRWGEAAC</sequence>
<gene>
    <name evidence="1" type="ORF">VB738_12210</name>
</gene>
<keyword evidence="2" id="KW-1185">Reference proteome</keyword>
<dbReference type="Proteomes" id="UP001304461">
    <property type="component" value="Unassembled WGS sequence"/>
</dbReference>